<proteinExistence type="predicted"/>
<protein>
    <submittedName>
        <fullName evidence="2">DNA-binding heavy metal response regulator</fullName>
    </submittedName>
</protein>
<evidence type="ECO:0000313" key="2">
    <source>
        <dbReference type="EMBL" id="VAW07349.1"/>
    </source>
</evidence>
<dbReference type="Pfam" id="PF26351">
    <property type="entry name" value="DUF8091"/>
    <property type="match status" value="1"/>
</dbReference>
<organism evidence="2">
    <name type="scientific">hydrothermal vent metagenome</name>
    <dbReference type="NCBI Taxonomy" id="652676"/>
    <lineage>
        <taxon>unclassified sequences</taxon>
        <taxon>metagenomes</taxon>
        <taxon>ecological metagenomes</taxon>
    </lineage>
</organism>
<gene>
    <name evidence="2" type="ORF">MNBD_ACTINO02-1127</name>
</gene>
<dbReference type="EMBL" id="UOEK01000398">
    <property type="protein sequence ID" value="VAW07349.1"/>
    <property type="molecule type" value="Genomic_DNA"/>
</dbReference>
<dbReference type="GO" id="GO:0003677">
    <property type="term" value="F:DNA binding"/>
    <property type="evidence" value="ECO:0007669"/>
    <property type="project" value="UniProtKB-KW"/>
</dbReference>
<sequence>MTSIGSLNEKPLHFDLKEWYRRDGDLVEAPIEGFVVDLVRDGLLIEIQTRGFAAMRKKFDRLLDSYPILLVHPVAVKKWIVKLDEEGNETSRKRSPKHGIAADVCAELVSFPSLLSHPNFTLEVALIEEEEIRKPDAKKGWRRGGYVIEERRLIGVIDTVGMRSPAALLGLLPANLPDPFTTADLADGLGRSRHLAREVGYCLRLSGAVETVGRDKRGILYRLP</sequence>
<dbReference type="InterPro" id="IPR058404">
    <property type="entry name" value="DUF8091"/>
</dbReference>
<keyword evidence="2" id="KW-0238">DNA-binding</keyword>
<evidence type="ECO:0000259" key="1">
    <source>
        <dbReference type="Pfam" id="PF26351"/>
    </source>
</evidence>
<accession>A0A3B0T4U3</accession>
<reference evidence="2" key="1">
    <citation type="submission" date="2018-06" db="EMBL/GenBank/DDBJ databases">
        <authorList>
            <person name="Zhirakovskaya E."/>
        </authorList>
    </citation>
    <scope>NUCLEOTIDE SEQUENCE</scope>
</reference>
<dbReference type="AlphaFoldDB" id="A0A3B0T4U3"/>
<name>A0A3B0T4U3_9ZZZZ</name>
<feature type="domain" description="DUF8091" evidence="1">
    <location>
        <begin position="10"/>
        <end position="161"/>
    </location>
</feature>